<evidence type="ECO:0000256" key="6">
    <source>
        <dbReference type="ARBA" id="ARBA00023239"/>
    </source>
</evidence>
<dbReference type="NCBIfam" id="TIGR01182">
    <property type="entry name" value="eda"/>
    <property type="match status" value="1"/>
</dbReference>
<evidence type="ECO:0000256" key="8">
    <source>
        <dbReference type="ARBA" id="ARBA00023277"/>
    </source>
</evidence>
<dbReference type="Pfam" id="PF01081">
    <property type="entry name" value="Aldolase"/>
    <property type="match status" value="1"/>
</dbReference>
<sequence length="215" mass="22331">MSKAGPLATILSQAPVIPVIQIEDVANAVPLARALLAGGVRVLEVTLRTEAAFEAIRRIQAEVPEAIVGAGTVLTPDQLDAVANLEAAFAVSPGATPALLDAAAGSPVPLLPGTTTASDVMAVLERGYTHMKLFPAEAVGGAALLSSLAAPLPTARFCPTGGIDQEKAKRYLALPNVVCVGGSWLTPRDAIRQSDWNRITELARTTLSLREQNPQ</sequence>
<protein>
    <recommendedName>
        <fullName evidence="5">2-dehydro-3-deoxy-phosphogluconate aldolase</fullName>
        <ecNumber evidence="5">4.1.2.14</ecNumber>
    </recommendedName>
</protein>
<dbReference type="PANTHER" id="PTHR30246:SF1">
    <property type="entry name" value="2-DEHYDRO-3-DEOXY-6-PHOSPHOGALACTONATE ALDOLASE-RELATED"/>
    <property type="match status" value="1"/>
</dbReference>
<keyword evidence="7" id="KW-0704">Schiff base</keyword>
<keyword evidence="8" id="KW-0119">Carbohydrate metabolism</keyword>
<dbReference type="Proteomes" id="UP000003947">
    <property type="component" value="Unassembled WGS sequence"/>
</dbReference>
<dbReference type="PROSITE" id="PS00160">
    <property type="entry name" value="ALDOLASE_KDPG_KHG_2"/>
    <property type="match status" value="1"/>
</dbReference>
<dbReference type="PROSITE" id="PS00159">
    <property type="entry name" value="ALDOLASE_KDPG_KHG_1"/>
    <property type="match status" value="1"/>
</dbReference>
<keyword evidence="6" id="KW-0456">Lyase</keyword>
<dbReference type="InterPro" id="IPR000887">
    <property type="entry name" value="Aldlse_KDPG_KHG"/>
</dbReference>
<dbReference type="GO" id="GO:0008675">
    <property type="term" value="F:2-dehydro-3-deoxy-phosphogluconate aldolase activity"/>
    <property type="evidence" value="ECO:0007669"/>
    <property type="project" value="UniProtKB-EC"/>
</dbReference>
<dbReference type="OrthoDB" id="9805177at2"/>
<dbReference type="RefSeq" id="WP_009762442.1">
    <property type="nucleotide sequence ID" value="NZ_CP141049.1"/>
</dbReference>
<gene>
    <name evidence="9" type="ORF">MicloDRAFT_00029400</name>
</gene>
<comment type="catalytic activity">
    <reaction evidence="1">
        <text>2-dehydro-3-deoxy-6-phospho-D-gluconate = D-glyceraldehyde 3-phosphate + pyruvate</text>
        <dbReference type="Rhea" id="RHEA:17089"/>
        <dbReference type="ChEBI" id="CHEBI:15361"/>
        <dbReference type="ChEBI" id="CHEBI:57569"/>
        <dbReference type="ChEBI" id="CHEBI:59776"/>
        <dbReference type="EC" id="4.1.2.14"/>
    </reaction>
</comment>
<evidence type="ECO:0000256" key="3">
    <source>
        <dbReference type="ARBA" id="ARBA00006906"/>
    </source>
</evidence>
<dbReference type="SUPFAM" id="SSF51569">
    <property type="entry name" value="Aldolase"/>
    <property type="match status" value="1"/>
</dbReference>
<name>I4YQZ9_9HYPH</name>
<dbReference type="InterPro" id="IPR031337">
    <property type="entry name" value="KDPG/KHG_AS_1"/>
</dbReference>
<organism evidence="9 10">
    <name type="scientific">Microvirga lotononidis</name>
    <dbReference type="NCBI Taxonomy" id="864069"/>
    <lineage>
        <taxon>Bacteria</taxon>
        <taxon>Pseudomonadati</taxon>
        <taxon>Pseudomonadota</taxon>
        <taxon>Alphaproteobacteria</taxon>
        <taxon>Hyphomicrobiales</taxon>
        <taxon>Methylobacteriaceae</taxon>
        <taxon>Microvirga</taxon>
    </lineage>
</organism>
<dbReference type="AlphaFoldDB" id="I4YQZ9"/>
<dbReference type="PANTHER" id="PTHR30246">
    <property type="entry name" value="2-KETO-3-DEOXY-6-PHOSPHOGLUCONATE ALDOLASE"/>
    <property type="match status" value="1"/>
</dbReference>
<evidence type="ECO:0000256" key="7">
    <source>
        <dbReference type="ARBA" id="ARBA00023270"/>
    </source>
</evidence>
<dbReference type="eggNOG" id="COG0800">
    <property type="taxonomic scope" value="Bacteria"/>
</dbReference>
<evidence type="ECO:0000313" key="9">
    <source>
        <dbReference type="EMBL" id="EIM26391.1"/>
    </source>
</evidence>
<dbReference type="STRING" id="864069.MicloDRAFT_00029400"/>
<dbReference type="NCBIfam" id="NF004325">
    <property type="entry name" value="PRK05718.1"/>
    <property type="match status" value="1"/>
</dbReference>
<dbReference type="CDD" id="cd00452">
    <property type="entry name" value="KDPG_aldolase"/>
    <property type="match status" value="1"/>
</dbReference>
<dbReference type="InterPro" id="IPR013785">
    <property type="entry name" value="Aldolase_TIM"/>
</dbReference>
<evidence type="ECO:0000313" key="10">
    <source>
        <dbReference type="Proteomes" id="UP000003947"/>
    </source>
</evidence>
<keyword evidence="10" id="KW-1185">Reference proteome</keyword>
<evidence type="ECO:0000256" key="1">
    <source>
        <dbReference type="ARBA" id="ARBA00000654"/>
    </source>
</evidence>
<dbReference type="EMBL" id="JH660645">
    <property type="protein sequence ID" value="EIM26391.1"/>
    <property type="molecule type" value="Genomic_DNA"/>
</dbReference>
<dbReference type="HOGENOM" id="CLU_077795_1_1_5"/>
<dbReference type="PATRIC" id="fig|864069.3.peg.3179"/>
<evidence type="ECO:0000256" key="5">
    <source>
        <dbReference type="ARBA" id="ARBA00013063"/>
    </source>
</evidence>
<accession>I4YQZ9</accession>
<comment type="pathway">
    <text evidence="2">Carbohydrate acid metabolism; 2-dehydro-3-deoxy-D-gluconate degradation; D-glyceraldehyde 3-phosphate and pyruvate from 2-dehydro-3-deoxy-D-gluconate: step 2/2.</text>
</comment>
<comment type="similarity">
    <text evidence="3">Belongs to the KHG/KDPG aldolase family.</text>
</comment>
<reference evidence="9 10" key="1">
    <citation type="submission" date="2012-02" db="EMBL/GenBank/DDBJ databases">
        <title>Improved High-Quality Draft sequence of Microvirga sp. WSM3557.</title>
        <authorList>
            <consortium name="US DOE Joint Genome Institute"/>
            <person name="Lucas S."/>
            <person name="Han J."/>
            <person name="Lapidus A."/>
            <person name="Cheng J.-F."/>
            <person name="Goodwin L."/>
            <person name="Pitluck S."/>
            <person name="Peters L."/>
            <person name="Zhang X."/>
            <person name="Detter J.C."/>
            <person name="Han C."/>
            <person name="Tapia R."/>
            <person name="Land M."/>
            <person name="Hauser L."/>
            <person name="Kyrpides N."/>
            <person name="Ivanova N."/>
            <person name="Pagani I."/>
            <person name="Brau L."/>
            <person name="Yates R."/>
            <person name="O'Hara G."/>
            <person name="Rui T."/>
            <person name="Howieson J."/>
            <person name="Reeve W."/>
            <person name="Woyke T."/>
        </authorList>
    </citation>
    <scope>NUCLEOTIDE SEQUENCE [LARGE SCALE GENOMIC DNA]</scope>
    <source>
        <strain evidence="9 10">WSM3557</strain>
    </source>
</reference>
<proteinExistence type="inferred from homology"/>
<evidence type="ECO:0000256" key="2">
    <source>
        <dbReference type="ARBA" id="ARBA00004736"/>
    </source>
</evidence>
<dbReference type="Gene3D" id="3.20.20.70">
    <property type="entry name" value="Aldolase class I"/>
    <property type="match status" value="1"/>
</dbReference>
<comment type="subunit">
    <text evidence="4">Homotrimer.</text>
</comment>
<dbReference type="InterPro" id="IPR031338">
    <property type="entry name" value="KDPG/KHG_AS_2"/>
</dbReference>
<dbReference type="EC" id="4.1.2.14" evidence="5"/>
<evidence type="ECO:0000256" key="4">
    <source>
        <dbReference type="ARBA" id="ARBA00011233"/>
    </source>
</evidence>